<feature type="transmembrane region" description="Helical" evidence="1">
    <location>
        <begin position="435"/>
        <end position="454"/>
    </location>
</feature>
<reference evidence="2 3" key="1">
    <citation type="submission" date="2019-02" db="EMBL/GenBank/DDBJ databases">
        <title>Deep-cultivation of Planctomycetes and their phenomic and genomic characterization uncovers novel biology.</title>
        <authorList>
            <person name="Wiegand S."/>
            <person name="Jogler M."/>
            <person name="Boedeker C."/>
            <person name="Pinto D."/>
            <person name="Vollmers J."/>
            <person name="Rivas-Marin E."/>
            <person name="Kohn T."/>
            <person name="Peeters S.H."/>
            <person name="Heuer A."/>
            <person name="Rast P."/>
            <person name="Oberbeckmann S."/>
            <person name="Bunk B."/>
            <person name="Jeske O."/>
            <person name="Meyerdierks A."/>
            <person name="Storesund J.E."/>
            <person name="Kallscheuer N."/>
            <person name="Luecker S."/>
            <person name="Lage O.M."/>
            <person name="Pohl T."/>
            <person name="Merkel B.J."/>
            <person name="Hornburger P."/>
            <person name="Mueller R.-W."/>
            <person name="Bruemmer F."/>
            <person name="Labrenz M."/>
            <person name="Spormann A.M."/>
            <person name="Op den Camp H."/>
            <person name="Overmann J."/>
            <person name="Amann R."/>
            <person name="Jetten M.S.M."/>
            <person name="Mascher T."/>
            <person name="Medema M.H."/>
            <person name="Devos D.P."/>
            <person name="Kaster A.-K."/>
            <person name="Ovreas L."/>
            <person name="Rohde M."/>
            <person name="Galperin M.Y."/>
            <person name="Jogler C."/>
        </authorList>
    </citation>
    <scope>NUCLEOTIDE SEQUENCE [LARGE SCALE GENOMIC DNA]</scope>
    <source>
        <strain evidence="2 3">Mal48</strain>
    </source>
</reference>
<accession>A0A517QIS7</accession>
<keyword evidence="1" id="KW-1133">Transmembrane helix</keyword>
<keyword evidence="3" id="KW-1185">Reference proteome</keyword>
<feature type="transmembrane region" description="Helical" evidence="1">
    <location>
        <begin position="156"/>
        <end position="179"/>
    </location>
</feature>
<evidence type="ECO:0000313" key="3">
    <source>
        <dbReference type="Proteomes" id="UP000315724"/>
    </source>
</evidence>
<name>A0A517QIS7_9PLAN</name>
<dbReference type="RefSeq" id="WP_145196176.1">
    <property type="nucleotide sequence ID" value="NZ_CP036267.1"/>
</dbReference>
<dbReference type="GO" id="GO:0016020">
    <property type="term" value="C:membrane"/>
    <property type="evidence" value="ECO:0007669"/>
    <property type="project" value="InterPro"/>
</dbReference>
<organism evidence="2 3">
    <name type="scientific">Thalassoglobus polymorphus</name>
    <dbReference type="NCBI Taxonomy" id="2527994"/>
    <lineage>
        <taxon>Bacteria</taxon>
        <taxon>Pseudomonadati</taxon>
        <taxon>Planctomycetota</taxon>
        <taxon>Planctomycetia</taxon>
        <taxon>Planctomycetales</taxon>
        <taxon>Planctomycetaceae</taxon>
        <taxon>Thalassoglobus</taxon>
    </lineage>
</organism>
<keyword evidence="1" id="KW-0472">Membrane</keyword>
<dbReference type="PANTHER" id="PTHR13325">
    <property type="entry name" value="PROTEASE M50 MEMBRANE-BOUND TRANSCRIPTION FACTOR SITE 2 PROTEASE"/>
    <property type="match status" value="1"/>
</dbReference>
<evidence type="ECO:0000256" key="1">
    <source>
        <dbReference type="SAM" id="Phobius"/>
    </source>
</evidence>
<gene>
    <name evidence="2" type="ORF">Mal48_07580</name>
</gene>
<dbReference type="KEGG" id="tpol:Mal48_07580"/>
<dbReference type="EMBL" id="CP036267">
    <property type="protein sequence ID" value="QDT31524.1"/>
    <property type="molecule type" value="Genomic_DNA"/>
</dbReference>
<dbReference type="OrthoDB" id="9759690at2"/>
<dbReference type="AlphaFoldDB" id="A0A517QIS7"/>
<sequence>MTSAPPTSPPFSEKQSPIPVRRRKDLIVQQTGEGSHPVWTVKDPISERFFQLRQADYFVFLNLDGQTSLEEIQQRFFKSHSPRQLSEEQILIFVQRLFSQGLVHIEKFGLADSILERRTRLEANERKQKLSSILAIRFRGIDPDTTLERCLPFVNWLFSPVCFVLSMLLSLFAIGIVVAEWESVTREMPRFGTFLKSGQFIWFAVTIGCIKVVHELAHAFACKRFGGECHELGAMLLAFTPCLYCNVSDSWLMKNRWHRIAIAGAGIYVEILMASICTLLWHWSIPGTIHTICLYIMVISSVSTVLLNGNPLLRYDGYYILSDLVGLPNLRSRSQGLVQGWLSQLFFGVRTPDPLRGQPLSKTLLGLYGILSGLYIWFVIFAILWMLYQVAKPYGLEAVVIALGVLLLSLRVTGLFGNILKFMKSLQQQKKFRPFRFGIAVALATGGLYGLLMLEFPRRLTAPCIVEAHETLPVFISSPGKIEFQKLTPGEAVNQGDLLATLTNRNLEREVLELEVKVVQQKKKIDLLITQQVDNPDAAAEIPSARAKLLNYEDRFERKQAELERLTLHAPGSGVLLPGEKLMKSESTNDEFQRTGFAIEKINDGAWLEVGTMLCRIADDSAYEAVLYLNQSDAVLLSRKSTASIIVTQSPGMVLTGEIIEIATEPLKVIPPILIRENMIPFAPDGSGQLQPAYPIHEVRVRIISSEKIKLAIGQTGNATIHLAPEPVLTTLTRVLRQTFTFEL</sequence>
<evidence type="ECO:0000313" key="2">
    <source>
        <dbReference type="EMBL" id="QDT31524.1"/>
    </source>
</evidence>
<feature type="transmembrane region" description="Helical" evidence="1">
    <location>
        <begin position="365"/>
        <end position="388"/>
    </location>
</feature>
<feature type="transmembrane region" description="Helical" evidence="1">
    <location>
        <begin position="260"/>
        <end position="283"/>
    </location>
</feature>
<dbReference type="Proteomes" id="UP000315724">
    <property type="component" value="Chromosome"/>
</dbReference>
<dbReference type="GO" id="GO:0005737">
    <property type="term" value="C:cytoplasm"/>
    <property type="evidence" value="ECO:0007669"/>
    <property type="project" value="TreeGrafter"/>
</dbReference>
<feature type="transmembrane region" description="Helical" evidence="1">
    <location>
        <begin position="289"/>
        <end position="307"/>
    </location>
</feature>
<protein>
    <submittedName>
        <fullName evidence="2">Peptidase family M50</fullName>
    </submittedName>
</protein>
<keyword evidence="1" id="KW-0812">Transmembrane</keyword>
<proteinExistence type="predicted"/>
<dbReference type="GO" id="GO:0031293">
    <property type="term" value="P:membrane protein intracellular domain proteolysis"/>
    <property type="evidence" value="ECO:0007669"/>
    <property type="project" value="TreeGrafter"/>
</dbReference>
<dbReference type="PANTHER" id="PTHR13325:SF3">
    <property type="entry name" value="MEMBRANE-BOUND TRANSCRIPTION FACTOR SITE-2 PROTEASE"/>
    <property type="match status" value="1"/>
</dbReference>
<feature type="transmembrane region" description="Helical" evidence="1">
    <location>
        <begin position="394"/>
        <end position="414"/>
    </location>
</feature>
<dbReference type="InterPro" id="IPR001193">
    <property type="entry name" value="MBTPS2"/>
</dbReference>
<dbReference type="GO" id="GO:0004222">
    <property type="term" value="F:metalloendopeptidase activity"/>
    <property type="evidence" value="ECO:0007669"/>
    <property type="project" value="InterPro"/>
</dbReference>